<dbReference type="Gene3D" id="3.40.50.20">
    <property type="match status" value="1"/>
</dbReference>
<evidence type="ECO:0000313" key="4">
    <source>
        <dbReference type="EMBL" id="CAB4868586.1"/>
    </source>
</evidence>
<dbReference type="PANTHER" id="PTHR43300:SF7">
    <property type="entry name" value="UDP-N-ACETYLBACILLOSAMINE N-ACETYLTRANSFERASE"/>
    <property type="match status" value="1"/>
</dbReference>
<evidence type="ECO:0000313" key="2">
    <source>
        <dbReference type="EMBL" id="CAB4721287.1"/>
    </source>
</evidence>
<dbReference type="EMBL" id="CAEZYY010000016">
    <property type="protein sequence ID" value="CAB4756345.1"/>
    <property type="molecule type" value="Genomic_DNA"/>
</dbReference>
<protein>
    <submittedName>
        <fullName evidence="4">Unannotated protein</fullName>
    </submittedName>
</protein>
<name>A0A6J7DDL5_9ZZZZ</name>
<dbReference type="InterPro" id="IPR041561">
    <property type="entry name" value="PglD_N"/>
</dbReference>
<dbReference type="EMBL" id="CAEZXX010000140">
    <property type="protein sequence ID" value="CAB4721287.1"/>
    <property type="molecule type" value="Genomic_DNA"/>
</dbReference>
<dbReference type="InterPro" id="IPR050179">
    <property type="entry name" value="Trans_hexapeptide_repeat"/>
</dbReference>
<dbReference type="Pfam" id="PF00132">
    <property type="entry name" value="Hexapep"/>
    <property type="match status" value="1"/>
</dbReference>
<reference evidence="4" key="1">
    <citation type="submission" date="2020-05" db="EMBL/GenBank/DDBJ databases">
        <authorList>
            <person name="Chiriac C."/>
            <person name="Salcher M."/>
            <person name="Ghai R."/>
            <person name="Kavagutti S V."/>
        </authorList>
    </citation>
    <scope>NUCLEOTIDE SEQUENCE</scope>
</reference>
<evidence type="ECO:0000259" key="1">
    <source>
        <dbReference type="Pfam" id="PF17836"/>
    </source>
</evidence>
<evidence type="ECO:0000313" key="3">
    <source>
        <dbReference type="EMBL" id="CAB4756345.1"/>
    </source>
</evidence>
<accession>A0A6J7DDL5</accession>
<gene>
    <name evidence="2" type="ORF">UFOPK2602_01754</name>
    <name evidence="3" type="ORF">UFOPK2806_01343</name>
    <name evidence="4" type="ORF">UFOPK3417_00624</name>
    <name evidence="5" type="ORF">UFOPK4306_02124</name>
</gene>
<dbReference type="CDD" id="cd03360">
    <property type="entry name" value="LbH_AT_putative"/>
    <property type="match status" value="1"/>
</dbReference>
<dbReference type="SUPFAM" id="SSF51161">
    <property type="entry name" value="Trimeric LpxA-like enzymes"/>
    <property type="match status" value="1"/>
</dbReference>
<organism evidence="4">
    <name type="scientific">freshwater metagenome</name>
    <dbReference type="NCBI Taxonomy" id="449393"/>
    <lineage>
        <taxon>unclassified sequences</taxon>
        <taxon>metagenomes</taxon>
        <taxon>ecological metagenomes</taxon>
    </lineage>
</organism>
<dbReference type="AlphaFoldDB" id="A0A6J7DDL5"/>
<dbReference type="InterPro" id="IPR020019">
    <property type="entry name" value="AcTrfase_PglD-like"/>
</dbReference>
<proteinExistence type="predicted"/>
<dbReference type="InterPro" id="IPR001451">
    <property type="entry name" value="Hexapep"/>
</dbReference>
<dbReference type="Gene3D" id="2.160.10.10">
    <property type="entry name" value="Hexapeptide repeat proteins"/>
    <property type="match status" value="1"/>
</dbReference>
<evidence type="ECO:0000313" key="5">
    <source>
        <dbReference type="EMBL" id="CAB5067608.1"/>
    </source>
</evidence>
<dbReference type="EMBL" id="CAFBQP010000107">
    <property type="protein sequence ID" value="CAB5067608.1"/>
    <property type="molecule type" value="Genomic_DNA"/>
</dbReference>
<dbReference type="PANTHER" id="PTHR43300">
    <property type="entry name" value="ACETYLTRANSFERASE"/>
    <property type="match status" value="1"/>
</dbReference>
<sequence>MCLEILEGSGWVVSGCLSSDASAIPGLPVPVLGLDSELEDRISGGAADVFVAIGDNTVRMEIGRRVLAAGGRLVTAVSPHAVVSASAVLGAGSVVMPGAVINAGSVLGMLVIVNTNATVDHDSLLEDGTHVAPGACLAGGVHAGAGTLIGIGANVLPGTQIGERSIVAAGAVVTGNVDVGVTVGGVPARVIRSGTGPL</sequence>
<dbReference type="InterPro" id="IPR011004">
    <property type="entry name" value="Trimer_LpxA-like_sf"/>
</dbReference>
<dbReference type="NCBIfam" id="TIGR03570">
    <property type="entry name" value="NeuD_NnaD"/>
    <property type="match status" value="1"/>
</dbReference>
<dbReference type="EMBL" id="CAFBLR010000042">
    <property type="protein sequence ID" value="CAB4868586.1"/>
    <property type="molecule type" value="Genomic_DNA"/>
</dbReference>
<feature type="domain" description="PglD N-terminal" evidence="1">
    <location>
        <begin position="2"/>
        <end position="64"/>
    </location>
</feature>
<dbReference type="Pfam" id="PF17836">
    <property type="entry name" value="PglD_N"/>
    <property type="match status" value="1"/>
</dbReference>